<dbReference type="NCBIfam" id="TIGR00128">
    <property type="entry name" value="fabD"/>
    <property type="match status" value="1"/>
</dbReference>
<feature type="active site" evidence="5">
    <location>
        <position position="194"/>
    </location>
</feature>
<dbReference type="Pfam" id="PF00698">
    <property type="entry name" value="Acyl_transf_1"/>
    <property type="match status" value="1"/>
</dbReference>
<dbReference type="Gene3D" id="3.30.70.250">
    <property type="entry name" value="Malonyl-CoA ACP transacylase, ACP-binding"/>
    <property type="match status" value="1"/>
</dbReference>
<feature type="domain" description="Malonyl-CoA:ACP transacylase (MAT)" evidence="6">
    <location>
        <begin position="6"/>
        <end position="293"/>
    </location>
</feature>
<dbReference type="PANTHER" id="PTHR42681">
    <property type="entry name" value="MALONYL-COA-ACYL CARRIER PROTEIN TRANSACYLASE, MITOCHONDRIAL"/>
    <property type="match status" value="1"/>
</dbReference>
<accession>A0A0S7Y0H8</accession>
<evidence type="ECO:0000313" key="7">
    <source>
        <dbReference type="EMBL" id="KPJ68224.1"/>
    </source>
</evidence>
<dbReference type="PIRSF" id="PIRSF000446">
    <property type="entry name" value="Mct"/>
    <property type="match status" value="1"/>
</dbReference>
<dbReference type="InterPro" id="IPR014043">
    <property type="entry name" value="Acyl_transferase_dom"/>
</dbReference>
<sequence length="293" mass="31056">MKSAFVFPGQGSQAVGMGKGLAEKHLEQANEVLGFDLKKLCFEGPEEALKKTEVTQPAILTVSVAAFEILKNKGVPMPAAVAGHSLGEYSALVAASALSFSDAVKIVHLRGKFMQEAVPLGEGSMAAIIGLSKEEVEACCKRAAARGIVSAANLNSPGQIVISGKKQAVEEAGRLCQEAGAKMTVPLQVSAPFHCILMQPAAEKLKVELGKIEIKNAQIPVVANVTADYVSNGEEIRSLLLKQVTSPVLWEDSIKKMIHDGIKSFVEVGPGKVLSGLIKRIDRNTEVKSYLAL</sequence>
<organism evidence="7 8">
    <name type="scientific">candidate division WOR-1 bacterium DG_54_3</name>
    <dbReference type="NCBI Taxonomy" id="1703775"/>
    <lineage>
        <taxon>Bacteria</taxon>
        <taxon>Bacillati</taxon>
        <taxon>Saganbacteria</taxon>
    </lineage>
</organism>
<evidence type="ECO:0000313" key="8">
    <source>
        <dbReference type="Proteomes" id="UP000051861"/>
    </source>
</evidence>
<dbReference type="SUPFAM" id="SSF55048">
    <property type="entry name" value="Probable ACP-binding domain of malonyl-CoA ACP transacylase"/>
    <property type="match status" value="1"/>
</dbReference>
<gene>
    <name evidence="7" type="ORF">AMJ44_06900</name>
</gene>
<name>A0A0S7Y0H8_UNCSA</name>
<dbReference type="InterPro" id="IPR016036">
    <property type="entry name" value="Malonyl_transacylase_ACP-bd"/>
</dbReference>
<feature type="active site" evidence="5">
    <location>
        <position position="85"/>
    </location>
</feature>
<reference evidence="7 8" key="1">
    <citation type="journal article" date="2015" name="Microbiome">
        <title>Genomic resolution of linkages in carbon, nitrogen, and sulfur cycling among widespread estuary sediment bacteria.</title>
        <authorList>
            <person name="Baker B.J."/>
            <person name="Lazar C.S."/>
            <person name="Teske A.P."/>
            <person name="Dick G.J."/>
        </authorList>
    </citation>
    <scope>NUCLEOTIDE SEQUENCE [LARGE SCALE GENOMIC DNA]</scope>
    <source>
        <strain evidence="7">DG_54_3</strain>
    </source>
</reference>
<dbReference type="EMBL" id="LIZX01000058">
    <property type="protein sequence ID" value="KPJ68224.1"/>
    <property type="molecule type" value="Genomic_DNA"/>
</dbReference>
<comment type="similarity">
    <text evidence="4">Belongs to the fabD family.</text>
</comment>
<dbReference type="InterPro" id="IPR001227">
    <property type="entry name" value="Ac_transferase_dom_sf"/>
</dbReference>
<dbReference type="InterPro" id="IPR050858">
    <property type="entry name" value="Mal-CoA-ACP_Trans/PKS_FabD"/>
</dbReference>
<dbReference type="AlphaFoldDB" id="A0A0S7Y0H8"/>
<keyword evidence="1 4" id="KW-0808">Transferase</keyword>
<evidence type="ECO:0000256" key="3">
    <source>
        <dbReference type="ARBA" id="ARBA00048462"/>
    </source>
</evidence>
<dbReference type="FunFam" id="3.30.70.250:FF:000001">
    <property type="entry name" value="Malonyl CoA-acyl carrier protein transacylase"/>
    <property type="match status" value="1"/>
</dbReference>
<dbReference type="PANTHER" id="PTHR42681:SF1">
    <property type="entry name" value="MALONYL-COA-ACYL CARRIER PROTEIN TRANSACYLASE, MITOCHONDRIAL"/>
    <property type="match status" value="1"/>
</dbReference>
<dbReference type="Gene3D" id="3.40.366.10">
    <property type="entry name" value="Malonyl-Coenzyme A Acyl Carrier Protein, domain 2"/>
    <property type="match status" value="1"/>
</dbReference>
<proteinExistence type="inferred from homology"/>
<evidence type="ECO:0000256" key="5">
    <source>
        <dbReference type="PIRSR" id="PIRSR000446-1"/>
    </source>
</evidence>
<evidence type="ECO:0000256" key="4">
    <source>
        <dbReference type="PIRNR" id="PIRNR000446"/>
    </source>
</evidence>
<dbReference type="GO" id="GO:0005829">
    <property type="term" value="C:cytosol"/>
    <property type="evidence" value="ECO:0007669"/>
    <property type="project" value="TreeGrafter"/>
</dbReference>
<dbReference type="InterPro" id="IPR004410">
    <property type="entry name" value="Malonyl_CoA-ACP_transAc_FabD"/>
</dbReference>
<protein>
    <recommendedName>
        <fullName evidence="4">Malonyl CoA-acyl carrier protein transacylase</fullName>
        <ecNumber evidence="4">2.3.1.39</ecNumber>
    </recommendedName>
</protein>
<dbReference type="PATRIC" id="fig|1703775.3.peg.2602"/>
<comment type="caution">
    <text evidence="7">The sequence shown here is derived from an EMBL/GenBank/DDBJ whole genome shotgun (WGS) entry which is preliminary data.</text>
</comment>
<dbReference type="EC" id="2.3.1.39" evidence="4"/>
<dbReference type="Proteomes" id="UP000051861">
    <property type="component" value="Unassembled WGS sequence"/>
</dbReference>
<evidence type="ECO:0000256" key="2">
    <source>
        <dbReference type="ARBA" id="ARBA00023315"/>
    </source>
</evidence>
<dbReference type="InterPro" id="IPR024925">
    <property type="entry name" value="Malonyl_CoA-ACP_transAc"/>
</dbReference>
<evidence type="ECO:0000259" key="6">
    <source>
        <dbReference type="SMART" id="SM00827"/>
    </source>
</evidence>
<dbReference type="SMART" id="SM00827">
    <property type="entry name" value="PKS_AT"/>
    <property type="match status" value="1"/>
</dbReference>
<dbReference type="InterPro" id="IPR016035">
    <property type="entry name" value="Acyl_Trfase/lysoPLipase"/>
</dbReference>
<comment type="catalytic activity">
    <reaction evidence="3 4">
        <text>holo-[ACP] + malonyl-CoA = malonyl-[ACP] + CoA</text>
        <dbReference type="Rhea" id="RHEA:41792"/>
        <dbReference type="Rhea" id="RHEA-COMP:9623"/>
        <dbReference type="Rhea" id="RHEA-COMP:9685"/>
        <dbReference type="ChEBI" id="CHEBI:57287"/>
        <dbReference type="ChEBI" id="CHEBI:57384"/>
        <dbReference type="ChEBI" id="CHEBI:64479"/>
        <dbReference type="ChEBI" id="CHEBI:78449"/>
        <dbReference type="EC" id="2.3.1.39"/>
    </reaction>
</comment>
<evidence type="ECO:0000256" key="1">
    <source>
        <dbReference type="ARBA" id="ARBA00022679"/>
    </source>
</evidence>
<keyword evidence="2 4" id="KW-0012">Acyltransferase</keyword>
<dbReference type="GO" id="GO:0004314">
    <property type="term" value="F:[acyl-carrier-protein] S-malonyltransferase activity"/>
    <property type="evidence" value="ECO:0007669"/>
    <property type="project" value="UniProtKB-EC"/>
</dbReference>
<dbReference type="GO" id="GO:0006633">
    <property type="term" value="P:fatty acid biosynthetic process"/>
    <property type="evidence" value="ECO:0007669"/>
    <property type="project" value="TreeGrafter"/>
</dbReference>
<dbReference type="SUPFAM" id="SSF52151">
    <property type="entry name" value="FabD/lysophospholipase-like"/>
    <property type="match status" value="1"/>
</dbReference>